<dbReference type="InterPro" id="IPR008999">
    <property type="entry name" value="Actin-crosslinking"/>
</dbReference>
<feature type="region of interest" description="Disordered" evidence="1">
    <location>
        <begin position="714"/>
        <end position="755"/>
    </location>
</feature>
<dbReference type="InterPro" id="IPR036047">
    <property type="entry name" value="F-box-like_dom_sf"/>
</dbReference>
<dbReference type="Gene3D" id="2.80.10.50">
    <property type="match status" value="1"/>
</dbReference>
<dbReference type="AlphaFoldDB" id="L8GKR6"/>
<evidence type="ECO:0000313" key="3">
    <source>
        <dbReference type="EMBL" id="ELR13650.1"/>
    </source>
</evidence>
<accession>L8GKR6</accession>
<dbReference type="SUPFAM" id="SSF50405">
    <property type="entry name" value="Actin-crosslinking proteins"/>
    <property type="match status" value="1"/>
</dbReference>
<dbReference type="EMBL" id="KB008087">
    <property type="protein sequence ID" value="ELR13650.1"/>
    <property type="molecule type" value="Genomic_DNA"/>
</dbReference>
<evidence type="ECO:0000256" key="1">
    <source>
        <dbReference type="SAM" id="MobiDB-lite"/>
    </source>
</evidence>
<evidence type="ECO:0000259" key="2">
    <source>
        <dbReference type="Pfam" id="PF12937"/>
    </source>
</evidence>
<dbReference type="RefSeq" id="XP_004335663.1">
    <property type="nucleotide sequence ID" value="XM_004335615.1"/>
</dbReference>
<feature type="domain" description="F-box" evidence="2">
    <location>
        <begin position="343"/>
        <end position="374"/>
    </location>
</feature>
<dbReference type="GeneID" id="14914183"/>
<dbReference type="Gene3D" id="1.20.1280.50">
    <property type="match status" value="1"/>
</dbReference>
<organism evidence="3 4">
    <name type="scientific">Acanthamoeba castellanii (strain ATCC 30010 / Neff)</name>
    <dbReference type="NCBI Taxonomy" id="1257118"/>
    <lineage>
        <taxon>Eukaryota</taxon>
        <taxon>Amoebozoa</taxon>
        <taxon>Discosea</taxon>
        <taxon>Longamoebia</taxon>
        <taxon>Centramoebida</taxon>
        <taxon>Acanthamoebidae</taxon>
        <taxon>Acanthamoeba</taxon>
    </lineage>
</organism>
<dbReference type="InterPro" id="IPR001810">
    <property type="entry name" value="F-box_dom"/>
</dbReference>
<protein>
    <submittedName>
        <fullName evidence="3">Fbox domain containing protein</fullName>
    </submittedName>
</protein>
<keyword evidence="4" id="KW-1185">Reference proteome</keyword>
<dbReference type="VEuPathDB" id="AmoebaDB:ACA1_038350"/>
<sequence length="995" mass="112575">MFKPNPGFEAIDAFLFPPDEEEVPNPFRNEQHSSSQAETQTPEHDVAVITAADEPLHHLHISSVEATKELISCLQEDALKRYTWHSNGLLWTDFTRYTCGSIVRSYKLLLYARHPALTAVRNTLQDFTLGYLDEDVQNNTYLRKEQFERFKEKIFTKDNYDKEVLRELVVVIMSSWGVAERPAQKFAEDFFVERFDYDNVMRKLALTSMGKLYLPFWTAAIVSLGVVTYVYMQRLILQLAESYFMHDKLVFFNHVNPDYYGRLAVACLETSIYDSSTWEEKRSLLAFIMDTQVSEHRSTALASSEKLVQSYLRRFDKAKNEYNSTPYFLVDPLEVVGDGPALVIFSHLDLFSLLRVGAVCKNWRVKSLNEELWNKGAEYGASTEMDGASEAVPTVPRFPPTHRGRALHEMRNAILVRKSIYFEVKLKSLLCGTPFDEVRKDISMQRKKKIKVLIRKVGALSEKAGVSKETGQKMEMEGERLVDKWLSWDPWILQIPPSMKGKEDIITVVFASNEFGHISIDFVLRVEAATEMNKMTMPGLQTLSTGHVQLDDVLRHCLNWDGVCPLFANGPRIQPIIYVEPFLRFIETNFWSKWWRKGARKLTLNNYLNFTWTYAPPPASLNDSGAVLLQDMKEWAQERKAAEDQRGRLSGRKAKTLLVEAEEDGSKAKTQQPAVRRESDAELKAKAGGGVEALFSITDIVVDAQEKEELRKLLAEDEGEEEESKGDAAPVEATKDRVADATAQGSDASPTDEAVKRKIDWRKQATLQCGQSADGEDDLAALMERNKVKAKEMGTNVGSVTNSKGLFVMERIDWIEELFVLRAAGSGRNIKVNLNGDLTVCDEPPSSPSMSTYVSTQSSASTSASFPTTSLRVSSATSSLSPQQQASRFMLPPTSPSFTESITSFSTSIASSLTATFNETLPPLITPYSSIYFYFDSAYSFFDEERIFRRERQDRKTFAFKSYYTGKYLTIEPDGRVSAASDDIGPRQKFQVSYK</sequence>
<gene>
    <name evidence="3" type="ORF">ACA1_038350</name>
</gene>
<dbReference type="Pfam" id="PF12937">
    <property type="entry name" value="F-box-like"/>
    <property type="match status" value="1"/>
</dbReference>
<dbReference type="Proteomes" id="UP000011083">
    <property type="component" value="Unassembled WGS sequence"/>
</dbReference>
<feature type="region of interest" description="Disordered" evidence="1">
    <location>
        <begin position="22"/>
        <end position="42"/>
    </location>
</feature>
<feature type="region of interest" description="Disordered" evidence="1">
    <location>
        <begin position="660"/>
        <end position="683"/>
    </location>
</feature>
<dbReference type="SUPFAM" id="SSF81383">
    <property type="entry name" value="F-box domain"/>
    <property type="match status" value="1"/>
</dbReference>
<proteinExistence type="predicted"/>
<reference evidence="3 4" key="1">
    <citation type="journal article" date="2013" name="Genome Biol.">
        <title>Genome of Acanthamoeba castellanii highlights extensive lateral gene transfer and early evolution of tyrosine kinase signaling.</title>
        <authorList>
            <person name="Clarke M."/>
            <person name="Lohan A.J."/>
            <person name="Liu B."/>
            <person name="Lagkouvardos I."/>
            <person name="Roy S."/>
            <person name="Zafar N."/>
            <person name="Bertelli C."/>
            <person name="Schilde C."/>
            <person name="Kianianmomeni A."/>
            <person name="Burglin T.R."/>
            <person name="Frech C."/>
            <person name="Turcotte B."/>
            <person name="Kopec K.O."/>
            <person name="Synnott J.M."/>
            <person name="Choo C."/>
            <person name="Paponov I."/>
            <person name="Finkler A."/>
            <person name="Soon Heng Tan C."/>
            <person name="Hutchins A.P."/>
            <person name="Weinmeier T."/>
            <person name="Rattei T."/>
            <person name="Chu J.S."/>
            <person name="Gimenez G."/>
            <person name="Irimia M."/>
            <person name="Rigden D.J."/>
            <person name="Fitzpatrick D.A."/>
            <person name="Lorenzo-Morales J."/>
            <person name="Bateman A."/>
            <person name="Chiu C.H."/>
            <person name="Tang P."/>
            <person name="Hegemann P."/>
            <person name="Fromm H."/>
            <person name="Raoult D."/>
            <person name="Greub G."/>
            <person name="Miranda-Saavedra D."/>
            <person name="Chen N."/>
            <person name="Nash P."/>
            <person name="Ginger M.L."/>
            <person name="Horn M."/>
            <person name="Schaap P."/>
            <person name="Caler L."/>
            <person name="Loftus B."/>
        </authorList>
    </citation>
    <scope>NUCLEOTIDE SEQUENCE [LARGE SCALE GENOMIC DNA]</scope>
    <source>
        <strain evidence="3 4">Neff</strain>
    </source>
</reference>
<name>L8GKR6_ACACF</name>
<evidence type="ECO:0000313" key="4">
    <source>
        <dbReference type="Proteomes" id="UP000011083"/>
    </source>
</evidence>
<dbReference type="KEGG" id="acan:ACA1_038350"/>